<evidence type="ECO:0000313" key="5">
    <source>
        <dbReference type="EMBL" id="MDW5596210.1"/>
    </source>
</evidence>
<evidence type="ECO:0000256" key="2">
    <source>
        <dbReference type="ARBA" id="ARBA00038825"/>
    </source>
</evidence>
<dbReference type="EMBL" id="JAWSTH010000049">
    <property type="protein sequence ID" value="MDW5596210.1"/>
    <property type="molecule type" value="Genomic_DNA"/>
</dbReference>
<evidence type="ECO:0000256" key="3">
    <source>
        <dbReference type="ARBA" id="ARBA00040298"/>
    </source>
</evidence>
<protein>
    <recommendedName>
        <fullName evidence="3">Pyridine nucleotide-disulfide oxidoreductase domain-containing protein 2</fullName>
    </recommendedName>
</protein>
<organism evidence="5 6">
    <name type="scientific">Conexibacter stalactiti</name>
    <dbReference type="NCBI Taxonomy" id="1940611"/>
    <lineage>
        <taxon>Bacteria</taxon>
        <taxon>Bacillati</taxon>
        <taxon>Actinomycetota</taxon>
        <taxon>Thermoleophilia</taxon>
        <taxon>Solirubrobacterales</taxon>
        <taxon>Conexibacteraceae</taxon>
        <taxon>Conexibacter</taxon>
    </lineage>
</organism>
<dbReference type="Pfam" id="PF01593">
    <property type="entry name" value="Amino_oxidase"/>
    <property type="match status" value="1"/>
</dbReference>
<gene>
    <name evidence="5" type="ORF">R7226_17815</name>
</gene>
<dbReference type="PANTHER" id="PTHR10668">
    <property type="entry name" value="PHYTOENE DEHYDROGENASE"/>
    <property type="match status" value="1"/>
</dbReference>
<keyword evidence="6" id="KW-1185">Reference proteome</keyword>
<reference evidence="6" key="1">
    <citation type="submission" date="2023-07" db="EMBL/GenBank/DDBJ databases">
        <title>Conexibacter stalactiti sp. nov., isolated from stalactites in a lava cave and emended description of the genus Conexibacter.</title>
        <authorList>
            <person name="Lee S.D."/>
        </authorList>
    </citation>
    <scope>NUCLEOTIDE SEQUENCE [LARGE SCALE GENOMIC DNA]</scope>
    <source>
        <strain evidence="6">KCTC 39840</strain>
    </source>
</reference>
<dbReference type="Proteomes" id="UP001284601">
    <property type="component" value="Unassembled WGS sequence"/>
</dbReference>
<evidence type="ECO:0000259" key="4">
    <source>
        <dbReference type="Pfam" id="PF01593"/>
    </source>
</evidence>
<dbReference type="InterPro" id="IPR036188">
    <property type="entry name" value="FAD/NAD-bd_sf"/>
</dbReference>
<comment type="function">
    <text evidence="1">Probable oxidoreductase that may play a role as regulator of mitochondrial function.</text>
</comment>
<feature type="domain" description="Amine oxidase" evidence="4">
    <location>
        <begin position="13"/>
        <end position="502"/>
    </location>
</feature>
<sequence length="520" mass="54870">MSRVLVIGAGHNGLVAAIQLAAHGLDVTVLEHAPHPGGASTSTAATLPGFVHDHCAAFVPMAAASPAIGELELEADGLEWIDPPTVLAHPFEDGRAIALHRDVEATLDSLARGGERRADRAAAGWRAAMRTMLPLATPLVESVLSPLPPVVAGARVGAGLNRDLVEWTRRLLGSVEALGLDLFDGDRRATAWLSGSAQHSGLPPSTTVSGAFGFLLQLLGHSHGWPLPRGGMGELSAALVRRAEREGATIRCDAPVRSLLVCRGRVTGVLLESGEHVEAGAVVTTVNARVLARLLPPGALPGRLHRRLHRWRSGTAPFKLDYALSAPVPWAAEEPRAAAVVHVAGALEELSAAAQAATRGELPRRPALVVGQQSLLDPTRAPAGAHTLYVYGHVPSRLDASDEQVTELIEAQLERFAPGFADVVLARAARSPAQTERENPSLVDGDLGGGSYELDQQLLFRPDPRLCRYRAPLSGLYVAGASTHPGGAVHGMSGRGAARALLRDRRLRPWRTLGARPLSR</sequence>
<proteinExistence type="predicted"/>
<evidence type="ECO:0000313" key="6">
    <source>
        <dbReference type="Proteomes" id="UP001284601"/>
    </source>
</evidence>
<name>A0ABU4HUJ3_9ACTN</name>
<accession>A0ABU4HUJ3</accession>
<evidence type="ECO:0000256" key="1">
    <source>
        <dbReference type="ARBA" id="ARBA00037217"/>
    </source>
</evidence>
<dbReference type="Gene3D" id="3.50.50.60">
    <property type="entry name" value="FAD/NAD(P)-binding domain"/>
    <property type="match status" value="2"/>
</dbReference>
<comment type="subunit">
    <text evidence="2">Interacts with COX5B; this interaction may contribute to localize PYROXD2 to the inner face of the inner mitochondrial membrane.</text>
</comment>
<comment type="caution">
    <text evidence="5">The sequence shown here is derived from an EMBL/GenBank/DDBJ whole genome shotgun (WGS) entry which is preliminary data.</text>
</comment>
<dbReference type="RefSeq" id="WP_318598591.1">
    <property type="nucleotide sequence ID" value="NZ_JAWSTH010000049.1"/>
</dbReference>
<dbReference type="PANTHER" id="PTHR10668:SF105">
    <property type="entry name" value="DEHYDROGENASE-RELATED"/>
    <property type="match status" value="1"/>
</dbReference>
<dbReference type="InterPro" id="IPR002937">
    <property type="entry name" value="Amino_oxidase"/>
</dbReference>
<dbReference type="SUPFAM" id="SSF51905">
    <property type="entry name" value="FAD/NAD(P)-binding domain"/>
    <property type="match status" value="1"/>
</dbReference>